<dbReference type="Proteomes" id="UP000198820">
    <property type="component" value="Unassembled WGS sequence"/>
</dbReference>
<evidence type="ECO:0000313" key="1">
    <source>
        <dbReference type="EMBL" id="SDZ74375.1"/>
    </source>
</evidence>
<keyword evidence="2" id="KW-1185">Reference proteome</keyword>
<evidence type="ECO:0000313" key="2">
    <source>
        <dbReference type="Proteomes" id="UP000198820"/>
    </source>
</evidence>
<evidence type="ECO:0008006" key="3">
    <source>
        <dbReference type="Google" id="ProtNLM"/>
    </source>
</evidence>
<reference evidence="1 2" key="1">
    <citation type="submission" date="2016-10" db="EMBL/GenBank/DDBJ databases">
        <authorList>
            <person name="de Groot N.N."/>
        </authorList>
    </citation>
    <scope>NUCLEOTIDE SEQUENCE [LARGE SCALE GENOMIC DNA]</scope>
    <source>
        <strain evidence="1 2">DSM 23581</strain>
    </source>
</reference>
<dbReference type="STRING" id="908615.SAMN05421540_101115"/>
<dbReference type="PROSITE" id="PS51257">
    <property type="entry name" value="PROKAR_LIPOPROTEIN"/>
    <property type="match status" value="1"/>
</dbReference>
<organism evidence="1 2">
    <name type="scientific">Psychroflexus halocasei</name>
    <dbReference type="NCBI Taxonomy" id="908615"/>
    <lineage>
        <taxon>Bacteria</taxon>
        <taxon>Pseudomonadati</taxon>
        <taxon>Bacteroidota</taxon>
        <taxon>Flavobacteriia</taxon>
        <taxon>Flavobacteriales</taxon>
        <taxon>Flavobacteriaceae</taxon>
        <taxon>Psychroflexus</taxon>
    </lineage>
</organism>
<dbReference type="EMBL" id="FNQF01000001">
    <property type="protein sequence ID" value="SDZ74375.1"/>
    <property type="molecule type" value="Genomic_DNA"/>
</dbReference>
<name>A0A1H3VHX6_9FLAO</name>
<accession>A0A1H3VHX6</accession>
<sequence length="264" mass="28641">MKKIFLLLFVSTFAFISCDESVDEEIYTGDSLTYFTNGTNGNFFVEETNDPGFKIPVGVTDKVANDRIFTVSVVNEQTTATEAEYMLDETFVIPANEHIGYINVTGFFNEIDLTGSVLAIKLESIDGSNIANFDNIYTLKLNPFCPFDVPTSFNGTAAIVGQGTVNSFTVELEPTGNLNEFTTESIWGDFVAGATGDPSYAGEYPYSGVLNIDCLGNVTFVSQEGQLPGGTGTYDEITGTLTIVLDQELFTNPFQVEVVLTPAN</sequence>
<dbReference type="AlphaFoldDB" id="A0A1H3VHX6"/>
<protein>
    <recommendedName>
        <fullName evidence="3">DUF4843 domain-containing protein</fullName>
    </recommendedName>
</protein>
<gene>
    <name evidence="1" type="ORF">SAMN05421540_101115</name>
</gene>
<proteinExistence type="predicted"/>
<dbReference type="RefSeq" id="WP_093237914.1">
    <property type="nucleotide sequence ID" value="NZ_FNQF01000001.1"/>
</dbReference>